<feature type="transmembrane region" description="Helical" evidence="6">
    <location>
        <begin position="427"/>
        <end position="448"/>
    </location>
</feature>
<reference evidence="8 9" key="1">
    <citation type="journal article" date="2022" name="Allergy">
        <title>Genome assembly and annotation of Periplaneta americana reveal a comprehensive cockroach allergen profile.</title>
        <authorList>
            <person name="Wang L."/>
            <person name="Xiong Q."/>
            <person name="Saelim N."/>
            <person name="Wang L."/>
            <person name="Nong W."/>
            <person name="Wan A.T."/>
            <person name="Shi M."/>
            <person name="Liu X."/>
            <person name="Cao Q."/>
            <person name="Hui J.H.L."/>
            <person name="Sookrung N."/>
            <person name="Leung T.F."/>
            <person name="Tungtrongchitr A."/>
            <person name="Tsui S.K.W."/>
        </authorList>
    </citation>
    <scope>NUCLEOTIDE SEQUENCE [LARGE SCALE GENOMIC DNA]</scope>
    <source>
        <strain evidence="8">PWHHKU_190912</strain>
    </source>
</reference>
<feature type="transmembrane region" description="Helical" evidence="6">
    <location>
        <begin position="249"/>
        <end position="267"/>
    </location>
</feature>
<evidence type="ECO:0000256" key="4">
    <source>
        <dbReference type="ARBA" id="ARBA00022989"/>
    </source>
</evidence>
<keyword evidence="4 6" id="KW-1133">Transmembrane helix</keyword>
<evidence type="ECO:0000256" key="3">
    <source>
        <dbReference type="ARBA" id="ARBA00022692"/>
    </source>
</evidence>
<feature type="transmembrane region" description="Helical" evidence="6">
    <location>
        <begin position="397"/>
        <end position="415"/>
    </location>
</feature>
<evidence type="ECO:0000256" key="1">
    <source>
        <dbReference type="ARBA" id="ARBA00004651"/>
    </source>
</evidence>
<feature type="transmembrane region" description="Helical" evidence="6">
    <location>
        <begin position="361"/>
        <end position="385"/>
    </location>
</feature>
<dbReference type="CDD" id="cd17358">
    <property type="entry name" value="MFS_GLUT6_8_Class3_like"/>
    <property type="match status" value="1"/>
</dbReference>
<proteinExistence type="predicted"/>
<dbReference type="InterPro" id="IPR036259">
    <property type="entry name" value="MFS_trans_sf"/>
</dbReference>
<dbReference type="EMBL" id="JAJSOF020000025">
    <property type="protein sequence ID" value="KAJ4434876.1"/>
    <property type="molecule type" value="Genomic_DNA"/>
</dbReference>
<name>A0ABQ8SL49_PERAM</name>
<dbReference type="PANTHER" id="PTHR48021:SF1">
    <property type="entry name" value="GH07001P-RELATED"/>
    <property type="match status" value="1"/>
</dbReference>
<dbReference type="InterPro" id="IPR020846">
    <property type="entry name" value="MFS_dom"/>
</dbReference>
<dbReference type="PROSITE" id="PS50850">
    <property type="entry name" value="MFS"/>
    <property type="match status" value="1"/>
</dbReference>
<dbReference type="Gene3D" id="1.20.1250.20">
    <property type="entry name" value="MFS general substrate transporter like domains"/>
    <property type="match status" value="1"/>
</dbReference>
<dbReference type="Proteomes" id="UP001148838">
    <property type="component" value="Unassembled WGS sequence"/>
</dbReference>
<feature type="transmembrane region" description="Helical" evidence="6">
    <location>
        <begin position="118"/>
        <end position="142"/>
    </location>
</feature>
<feature type="transmembrane region" description="Helical" evidence="6">
    <location>
        <begin position="529"/>
        <end position="548"/>
    </location>
</feature>
<feature type="transmembrane region" description="Helical" evidence="6">
    <location>
        <begin position="162"/>
        <end position="184"/>
    </location>
</feature>
<evidence type="ECO:0000256" key="5">
    <source>
        <dbReference type="ARBA" id="ARBA00023136"/>
    </source>
</evidence>
<evidence type="ECO:0000313" key="8">
    <source>
        <dbReference type="EMBL" id="KAJ4434876.1"/>
    </source>
</evidence>
<feature type="transmembrane region" description="Helical" evidence="6">
    <location>
        <begin position="217"/>
        <end position="237"/>
    </location>
</feature>
<evidence type="ECO:0000259" key="7">
    <source>
        <dbReference type="PROSITE" id="PS50850"/>
    </source>
</evidence>
<feature type="transmembrane region" description="Helical" evidence="6">
    <location>
        <begin position="460"/>
        <end position="485"/>
    </location>
</feature>
<accession>A0ABQ8SL49</accession>
<dbReference type="InterPro" id="IPR050549">
    <property type="entry name" value="MFS_Trehalose_Transporter"/>
</dbReference>
<evidence type="ECO:0000256" key="6">
    <source>
        <dbReference type="SAM" id="Phobius"/>
    </source>
</evidence>
<dbReference type="SUPFAM" id="SSF103473">
    <property type="entry name" value="MFS general substrate transporter"/>
    <property type="match status" value="1"/>
</dbReference>
<comment type="subcellular location">
    <subcellularLocation>
        <location evidence="1">Cell membrane</location>
        <topology evidence="1">Multi-pass membrane protein</topology>
    </subcellularLocation>
</comment>
<sequence length="582" mass="64094">MSRKYSAFVARPDRSAAPLDWVKIGAVATADAPVSRVCASVVSVYPKHDSCACAGHVGAMIRKAAATVTEDMLKRVWEEFDYRLDICRITRGSHTESLYRASPSEMFETILEKANGRLLQLGAALIASMSFLSAGMSVSWIVPILPKLLAENSHIPMTRDESSWVVSILSIGCVVGVIPLIFLTNILGRKALLLLSALPYSIGWCIIVFAASVEALYVARFLFGVSIIITFTITPMYITEISEVGIRGFLSSSTQFFYSIGSLYEYAMGPYVSYNVLGITSVIFPIAFLLMMCRMPETPYFLLLKGKCAEAEKSLMKLRGKTDKLYVQEELTLVKNVVEESVHLKRAPVHDLFYKRSNRRAFILILGLVSLQQFCGQLAVVSYTTEIFLNTASSLDANISVIILGVIQAISSVVMSSIVDRTGRKPLLLLSTIGLAVSTLVLGIYFYLNSNTGIDLTYFDWIPIVCLIVYLSLFSIALGVLPFTIMGEIFPPNVKGLASSSALLLHAGTGVLVTKVFQIMTDDIGADAPFWLFSIYCIVSAFFIARYLPETKGKTFSEIYEEFNGDSFPRRVKTGPDEVTKL</sequence>
<dbReference type="InterPro" id="IPR005828">
    <property type="entry name" value="MFS_sugar_transport-like"/>
</dbReference>
<keyword evidence="9" id="KW-1185">Reference proteome</keyword>
<comment type="caution">
    <text evidence="8">The sequence shown here is derived from an EMBL/GenBank/DDBJ whole genome shotgun (WGS) entry which is preliminary data.</text>
</comment>
<feature type="domain" description="Major facilitator superfamily (MFS) profile" evidence="7">
    <location>
        <begin position="123"/>
        <end position="552"/>
    </location>
</feature>
<dbReference type="InterPro" id="IPR003663">
    <property type="entry name" value="Sugar/inositol_transpt"/>
</dbReference>
<dbReference type="PANTHER" id="PTHR48021">
    <property type="match status" value="1"/>
</dbReference>
<gene>
    <name evidence="8" type="ORF">ANN_23447</name>
</gene>
<evidence type="ECO:0000256" key="2">
    <source>
        <dbReference type="ARBA" id="ARBA00022475"/>
    </source>
</evidence>
<protein>
    <recommendedName>
        <fullName evidence="7">Major facilitator superfamily (MFS) profile domain-containing protein</fullName>
    </recommendedName>
</protein>
<dbReference type="InterPro" id="IPR044775">
    <property type="entry name" value="MFS_ERD6/Tret1-like"/>
</dbReference>
<dbReference type="Pfam" id="PF00083">
    <property type="entry name" value="Sugar_tr"/>
    <property type="match status" value="1"/>
</dbReference>
<feature type="transmembrane region" description="Helical" evidence="6">
    <location>
        <begin position="497"/>
        <end position="517"/>
    </location>
</feature>
<keyword evidence="2" id="KW-1003">Cell membrane</keyword>
<organism evidence="8 9">
    <name type="scientific">Periplaneta americana</name>
    <name type="common">American cockroach</name>
    <name type="synonym">Blatta americana</name>
    <dbReference type="NCBI Taxonomy" id="6978"/>
    <lineage>
        <taxon>Eukaryota</taxon>
        <taxon>Metazoa</taxon>
        <taxon>Ecdysozoa</taxon>
        <taxon>Arthropoda</taxon>
        <taxon>Hexapoda</taxon>
        <taxon>Insecta</taxon>
        <taxon>Pterygota</taxon>
        <taxon>Neoptera</taxon>
        <taxon>Polyneoptera</taxon>
        <taxon>Dictyoptera</taxon>
        <taxon>Blattodea</taxon>
        <taxon>Blattoidea</taxon>
        <taxon>Blattidae</taxon>
        <taxon>Blattinae</taxon>
        <taxon>Periplaneta</taxon>
    </lineage>
</organism>
<dbReference type="PRINTS" id="PR00171">
    <property type="entry name" value="SUGRTRNSPORT"/>
</dbReference>
<keyword evidence="5 6" id="KW-0472">Membrane</keyword>
<feature type="transmembrane region" description="Helical" evidence="6">
    <location>
        <begin position="273"/>
        <end position="293"/>
    </location>
</feature>
<evidence type="ECO:0000313" key="9">
    <source>
        <dbReference type="Proteomes" id="UP001148838"/>
    </source>
</evidence>
<feature type="transmembrane region" description="Helical" evidence="6">
    <location>
        <begin position="191"/>
        <end position="211"/>
    </location>
</feature>
<keyword evidence="3 6" id="KW-0812">Transmembrane</keyword>